<feature type="compositionally biased region" description="Acidic residues" evidence="1">
    <location>
        <begin position="282"/>
        <end position="308"/>
    </location>
</feature>
<dbReference type="STRING" id="1380566.A0A179F3J4"/>
<gene>
    <name evidence="2" type="ORF">VFPPC_10032</name>
</gene>
<protein>
    <recommendedName>
        <fullName evidence="4">LYR family protein</fullName>
    </recommendedName>
</protein>
<feature type="compositionally biased region" description="Basic residues" evidence="1">
    <location>
        <begin position="213"/>
        <end position="236"/>
    </location>
</feature>
<dbReference type="RefSeq" id="XP_018137902.1">
    <property type="nucleotide sequence ID" value="XM_018288475.1"/>
</dbReference>
<organism evidence="2 3">
    <name type="scientific">Pochonia chlamydosporia 170</name>
    <dbReference type="NCBI Taxonomy" id="1380566"/>
    <lineage>
        <taxon>Eukaryota</taxon>
        <taxon>Fungi</taxon>
        <taxon>Dikarya</taxon>
        <taxon>Ascomycota</taxon>
        <taxon>Pezizomycotina</taxon>
        <taxon>Sordariomycetes</taxon>
        <taxon>Hypocreomycetidae</taxon>
        <taxon>Hypocreales</taxon>
        <taxon>Clavicipitaceae</taxon>
        <taxon>Pochonia</taxon>
    </lineage>
</organism>
<feature type="region of interest" description="Disordered" evidence="1">
    <location>
        <begin position="77"/>
        <end position="111"/>
    </location>
</feature>
<dbReference type="KEGG" id="pchm:VFPPC_10032"/>
<dbReference type="AlphaFoldDB" id="A0A179F3J4"/>
<feature type="compositionally biased region" description="Basic and acidic residues" evidence="1">
    <location>
        <begin position="744"/>
        <end position="753"/>
    </location>
</feature>
<feature type="region of interest" description="Disordered" evidence="1">
    <location>
        <begin position="1"/>
        <end position="20"/>
    </location>
</feature>
<dbReference type="GeneID" id="28852469"/>
<comment type="caution">
    <text evidence="2">The sequence shown here is derived from an EMBL/GenBank/DDBJ whole genome shotgun (WGS) entry which is preliminary data.</text>
</comment>
<feature type="compositionally biased region" description="Basic and acidic residues" evidence="1">
    <location>
        <begin position="528"/>
        <end position="547"/>
    </location>
</feature>
<dbReference type="EMBL" id="LSBJ02000004">
    <property type="protein sequence ID" value="OAQ59941.1"/>
    <property type="molecule type" value="Genomic_DNA"/>
</dbReference>
<feature type="compositionally biased region" description="Basic and acidic residues" evidence="1">
    <location>
        <begin position="309"/>
        <end position="323"/>
    </location>
</feature>
<feature type="region of interest" description="Disordered" evidence="1">
    <location>
        <begin position="194"/>
        <end position="824"/>
    </location>
</feature>
<feature type="compositionally biased region" description="Basic and acidic residues" evidence="1">
    <location>
        <begin position="813"/>
        <end position="824"/>
    </location>
</feature>
<evidence type="ECO:0000256" key="1">
    <source>
        <dbReference type="SAM" id="MobiDB-lite"/>
    </source>
</evidence>
<name>A0A179F3J4_METCM</name>
<evidence type="ECO:0000313" key="3">
    <source>
        <dbReference type="Proteomes" id="UP000078397"/>
    </source>
</evidence>
<keyword evidence="3" id="KW-1185">Reference proteome</keyword>
<feature type="compositionally biased region" description="Basic and acidic residues" evidence="1">
    <location>
        <begin position="474"/>
        <end position="491"/>
    </location>
</feature>
<sequence>MAPGTRRANRSGYAEHDDFEGLPVRQWRQEWVNVAPPLPQEPIQQNDIWAIELIHGMPKDSALLAPHSQELLRAARSGRLYKRPAPTEEEEADTETAQNAEKNEKKEEETAVPGFSIKLWKQIARNNEGSGLSHLAKRRKGTVTIASKTIEDRATGPTVTRATVRRIDAAGNPYTEEVTLADGQHVVGEIISTRVETAPTGATDAFVAPAPPPRRRPPPPKRKSKAGPGRGKKKIKNPLPGEGQTAGVAPVADGTAPVVKAEGQGEADTAQEGVGTPNPDSEMAEGDDDDDDDEGDDGDDGDDDDQEDGERQGDDANDSKVQDEEMTDVVDEPKPPTPSKPVVDAMDGISQTDAVPPNPLTLAPPLASLATGSPKTEGSPLKNVMLQSPTEAQAPVALPPTTDALTESAPEPEPVPETASVPGLALEPSHLTDGESKTESMIAEPPSTVAGDEGKAPADVDVAMSEVTTQEPPKAAEHVDIENVEPSRSEEPPQDPTPPRISSPDVASRESALLPPPPDQVGNISSPKAEDGHDRVSDNENKSKDNNQNESAVVPERPPLHAHDSVMTEDTIKPEDSASVRFPESGAPSEVGTASAEDTKDSAMTAPAEAMEVDQKDPSPEQISPVTGAKEDEPALFHAVPVVEETEPSGETKDETPKAATPPLLDTAVADAAEPKISPPVVDTAPIPETKEPSPPAPLPEITNDEPVAAPPEPEKSPLEEPSVEKADVAVEEENPEPPVEQAEPEREEIKDEPVEELVEEPKIEPMPEPAAEPVAEATPTDLPAENTALPVPPAPVEVPVTEAVPEPQPVEAEEKKEDPPANA</sequence>
<proteinExistence type="predicted"/>
<accession>A0A179F3J4</accession>
<dbReference type="Proteomes" id="UP000078397">
    <property type="component" value="Unassembled WGS sequence"/>
</dbReference>
<dbReference type="OrthoDB" id="275715at2759"/>
<feature type="compositionally biased region" description="Low complexity" evidence="1">
    <location>
        <begin position="360"/>
        <end position="374"/>
    </location>
</feature>
<evidence type="ECO:0000313" key="2">
    <source>
        <dbReference type="EMBL" id="OAQ59941.1"/>
    </source>
</evidence>
<feature type="compositionally biased region" description="Basic and acidic residues" evidence="1">
    <location>
        <begin position="713"/>
        <end position="729"/>
    </location>
</feature>
<evidence type="ECO:0008006" key="4">
    <source>
        <dbReference type="Google" id="ProtNLM"/>
    </source>
</evidence>
<reference evidence="2 3" key="1">
    <citation type="journal article" date="2016" name="PLoS Pathog.">
        <title>Biosynthesis of antibiotic leucinostatins in bio-control fungus Purpureocillium lilacinum and their inhibition on phytophthora revealed by genome mining.</title>
        <authorList>
            <person name="Wang G."/>
            <person name="Liu Z."/>
            <person name="Lin R."/>
            <person name="Li E."/>
            <person name="Mao Z."/>
            <person name="Ling J."/>
            <person name="Yang Y."/>
            <person name="Yin W.B."/>
            <person name="Xie B."/>
        </authorList>
    </citation>
    <scope>NUCLEOTIDE SEQUENCE [LARGE SCALE GENOMIC DNA]</scope>
    <source>
        <strain evidence="2">170</strain>
    </source>
</reference>
<feature type="compositionally biased region" description="Basic and acidic residues" evidence="1">
    <location>
        <begin position="558"/>
        <end position="578"/>
    </location>
</feature>